<feature type="region of interest" description="Disordered" evidence="5">
    <location>
        <begin position="1"/>
        <end position="22"/>
    </location>
</feature>
<evidence type="ECO:0000256" key="4">
    <source>
        <dbReference type="PROSITE-ProRule" id="PRU00192"/>
    </source>
</evidence>
<comment type="caution">
    <text evidence="7">The sequence shown here is derived from an EMBL/GenBank/DDBJ whole genome shotgun (WGS) entry which is preliminary data.</text>
</comment>
<reference evidence="7 8" key="1">
    <citation type="submission" date="2019-09" db="EMBL/GenBank/DDBJ databases">
        <title>Bird 10,000 Genomes (B10K) Project - Family phase.</title>
        <authorList>
            <person name="Zhang G."/>
        </authorList>
    </citation>
    <scope>NUCLEOTIDE SEQUENCE [LARGE SCALE GENOMIC DNA]</scope>
    <source>
        <strain evidence="7">B10K-DU-012-52</strain>
    </source>
</reference>
<dbReference type="SUPFAM" id="SSF52540">
    <property type="entry name" value="P-loop containing nucleoside triphosphate hydrolases"/>
    <property type="match status" value="1"/>
</dbReference>
<organism evidence="7 8">
    <name type="scientific">Brachypteracias leptosomus</name>
    <name type="common">short-legged ground-roller</name>
    <dbReference type="NCBI Taxonomy" id="135165"/>
    <lineage>
        <taxon>Eukaryota</taxon>
        <taxon>Metazoa</taxon>
        <taxon>Chordata</taxon>
        <taxon>Craniata</taxon>
        <taxon>Vertebrata</taxon>
        <taxon>Euteleostomi</taxon>
        <taxon>Archelosauria</taxon>
        <taxon>Archosauria</taxon>
        <taxon>Dinosauria</taxon>
        <taxon>Saurischia</taxon>
        <taxon>Theropoda</taxon>
        <taxon>Coelurosauria</taxon>
        <taxon>Aves</taxon>
        <taxon>Neognathae</taxon>
        <taxon>Neoaves</taxon>
        <taxon>Telluraves</taxon>
        <taxon>Coraciimorphae</taxon>
        <taxon>Coraciiformes</taxon>
        <taxon>Brachypteraciidae</taxon>
        <taxon>Brachypteracias</taxon>
    </lineage>
</organism>
<dbReference type="InterPro" id="IPR001452">
    <property type="entry name" value="SH3_domain"/>
</dbReference>
<feature type="compositionally biased region" description="Polar residues" evidence="5">
    <location>
        <begin position="1"/>
        <end position="14"/>
    </location>
</feature>
<dbReference type="PRINTS" id="PR01626">
    <property type="entry name" value="LCACHANNELB"/>
</dbReference>
<dbReference type="Pfam" id="PF12052">
    <property type="entry name" value="VGCC_beta4Aa_N"/>
    <property type="match status" value="1"/>
</dbReference>
<evidence type="ECO:0000256" key="2">
    <source>
        <dbReference type="ARBA" id="ARBA00022443"/>
    </source>
</evidence>
<dbReference type="Gene3D" id="3.40.50.300">
    <property type="entry name" value="P-loop containing nucleotide triphosphate hydrolases"/>
    <property type="match status" value="1"/>
</dbReference>
<evidence type="ECO:0000313" key="7">
    <source>
        <dbReference type="EMBL" id="NXS53921.1"/>
    </source>
</evidence>
<dbReference type="FunFam" id="2.30.30.40:FF:000015">
    <property type="entry name" value="Voltage-dependent L-type calcium channel subunit beta-2"/>
    <property type="match status" value="1"/>
</dbReference>
<dbReference type="SMART" id="SM00072">
    <property type="entry name" value="GuKc"/>
    <property type="match status" value="1"/>
</dbReference>
<feature type="non-terminal residue" evidence="7">
    <location>
        <position position="1"/>
    </location>
</feature>
<dbReference type="Pfam" id="PF00625">
    <property type="entry name" value="Guanylate_kin"/>
    <property type="match status" value="1"/>
</dbReference>
<dbReference type="InterPro" id="IPR008145">
    <property type="entry name" value="GK/Ca_channel_bsu"/>
</dbReference>
<dbReference type="SUPFAM" id="SSF50044">
    <property type="entry name" value="SH3-domain"/>
    <property type="match status" value="1"/>
</dbReference>
<dbReference type="CDD" id="cd12043">
    <property type="entry name" value="SH3_CACNB4"/>
    <property type="match status" value="1"/>
</dbReference>
<dbReference type="Proteomes" id="UP000520535">
    <property type="component" value="Unassembled WGS sequence"/>
</dbReference>
<dbReference type="OrthoDB" id="5962384at2759"/>
<keyword evidence="3" id="KW-0597">Phosphoprotein</keyword>
<dbReference type="InterPro" id="IPR027417">
    <property type="entry name" value="P-loop_NTPase"/>
</dbReference>
<evidence type="ECO:0000256" key="5">
    <source>
        <dbReference type="SAM" id="MobiDB-lite"/>
    </source>
</evidence>
<dbReference type="InterPro" id="IPR046937">
    <property type="entry name" value="CAB1-4_N_A-dom"/>
</dbReference>
<evidence type="ECO:0000256" key="1">
    <source>
        <dbReference type="ARBA" id="ARBA00010836"/>
    </source>
</evidence>
<dbReference type="Gene3D" id="2.30.30.40">
    <property type="entry name" value="SH3 Domains"/>
    <property type="match status" value="1"/>
</dbReference>
<dbReference type="InterPro" id="IPR036028">
    <property type="entry name" value="SH3-like_dom_sf"/>
</dbReference>
<evidence type="ECO:0000313" key="8">
    <source>
        <dbReference type="Proteomes" id="UP000520535"/>
    </source>
</evidence>
<evidence type="ECO:0000256" key="3">
    <source>
        <dbReference type="ARBA" id="ARBA00022553"/>
    </source>
</evidence>
<dbReference type="GO" id="GO:0005891">
    <property type="term" value="C:voltage-gated calcium channel complex"/>
    <property type="evidence" value="ECO:0007669"/>
    <property type="project" value="InterPro"/>
</dbReference>
<keyword evidence="8" id="KW-1185">Reference proteome</keyword>
<protein>
    <submittedName>
        <fullName evidence="7">CACB4 protein</fullName>
    </submittedName>
</protein>
<dbReference type="PANTHER" id="PTHR11824">
    <property type="entry name" value="VOLTAGE-DEPENDENT CALCIUM CHANNEL BETA SUBUNIT"/>
    <property type="match status" value="1"/>
</dbReference>
<evidence type="ECO:0000259" key="6">
    <source>
        <dbReference type="PROSITE" id="PS50002"/>
    </source>
</evidence>
<dbReference type="PROSITE" id="PS50002">
    <property type="entry name" value="SH3"/>
    <property type="match status" value="1"/>
</dbReference>
<proteinExistence type="inferred from homology"/>
<dbReference type="InterPro" id="IPR000584">
    <property type="entry name" value="VDCC_L_bsu"/>
</dbReference>
<keyword evidence="2 4" id="KW-0728">SH3 domain</keyword>
<feature type="domain" description="SH3" evidence="6">
    <location>
        <begin position="43"/>
        <end position="112"/>
    </location>
</feature>
<dbReference type="EMBL" id="VYZX01007011">
    <property type="protein sequence ID" value="NXS53921.1"/>
    <property type="molecule type" value="Genomic_DNA"/>
</dbReference>
<accession>A0A7L2V9Q1</accession>
<name>A0A7L2V9Q1_9AVES</name>
<gene>
    <name evidence="7" type="primary">Cacnb4</name>
    <name evidence="7" type="ORF">BRALEP_R02175</name>
</gene>
<feature type="non-terminal residue" evidence="7">
    <location>
        <position position="357"/>
    </location>
</feature>
<comment type="similarity">
    <text evidence="1">Belongs to the calcium channel beta subunit family.</text>
</comment>
<sequence>GSADSYTSRPSDSDVSLEEDREAIRQEREQQAAIQLERAKSKPVAFAVKTNVSYCGALDEDVPVPSTAISFDAKDFLHIKEKYNNDWWIGRLVKEGCEIGFIPSPLRLENIRIQQEQKRGRFHGGAVPEGLLVAGGVVVLHRVCFVTTFSFGLLAKQKQKVTEHIPPYDVVPSMRPVVLVGPSLKGYEVTDMMQKALFDFLKHRFDGRGSYTELWSVKSRGRWWVCVGHPGAEGLSPALFSFPAEVQSEIERIFELARSLQLVVLDADTINHPAQLIKTSLAPIIVHVKVSSPKVLQRLIKSRGKSQSKHLNVQLVAADKLAQCPPEMFDVILDENQLEDACEHLAEYLEAYWRATH</sequence>
<dbReference type="GO" id="GO:0005245">
    <property type="term" value="F:voltage-gated calcium channel activity"/>
    <property type="evidence" value="ECO:0007669"/>
    <property type="project" value="InterPro"/>
</dbReference>
<dbReference type="AlphaFoldDB" id="A0A7L2V9Q1"/>